<feature type="transmembrane region" description="Helical" evidence="1">
    <location>
        <begin position="6"/>
        <end position="24"/>
    </location>
</feature>
<accession>A0A061B904</accession>
<dbReference type="PANTHER" id="PTHR28029">
    <property type="entry name" value="PROTEIN ILM1"/>
    <property type="match status" value="1"/>
</dbReference>
<dbReference type="EMBL" id="LK052908">
    <property type="protein sequence ID" value="CDR46403.1"/>
    <property type="molecule type" value="Genomic_DNA"/>
</dbReference>
<gene>
    <name evidence="2" type="ORF">CYFA0S_23e00650g</name>
</gene>
<dbReference type="VEuPathDB" id="FungiDB:BON22_4294"/>
<keyword evidence="1" id="KW-0472">Membrane</keyword>
<dbReference type="PhylomeDB" id="A0A061B904"/>
<dbReference type="AlphaFoldDB" id="A0A061B904"/>
<feature type="transmembrane region" description="Helical" evidence="1">
    <location>
        <begin position="59"/>
        <end position="76"/>
    </location>
</feature>
<dbReference type="InterPro" id="IPR018815">
    <property type="entry name" value="Incr_loss_mito_DNA_1"/>
</dbReference>
<dbReference type="Pfam" id="PF10311">
    <property type="entry name" value="Ilm1"/>
    <property type="match status" value="1"/>
</dbReference>
<keyword evidence="1" id="KW-1133">Transmembrane helix</keyword>
<evidence type="ECO:0000256" key="1">
    <source>
        <dbReference type="SAM" id="Phobius"/>
    </source>
</evidence>
<dbReference type="OrthoDB" id="5299849at2759"/>
<reference evidence="2" key="1">
    <citation type="journal article" date="2014" name="Genome Announc.">
        <title>Genome sequence of the yeast Cyberlindnera fabianii (Hansenula fabianii).</title>
        <authorList>
            <person name="Freel K.C."/>
            <person name="Sarilar V."/>
            <person name="Neuveglise C."/>
            <person name="Devillers H."/>
            <person name="Friedrich A."/>
            <person name="Schacherer J."/>
        </authorList>
    </citation>
    <scope>NUCLEOTIDE SEQUENCE</scope>
    <source>
        <strain evidence="2">YJS4271</strain>
    </source>
</reference>
<name>A0A061B904_CYBFA</name>
<sequence>MAWLSTPTYIYLHCCTLFTMAFLLARDPVAITQQPLVIVVGQAMMLKAGTMSSNNETNSLIITGLVLLGVTDLVQLGVKNWKYFEGVLPLRLVISFALGAWVYYKPSSILHNDLAFIFLFVEMWFHFVLYNFVRQEKDERKKRFEERLEQELLKAQQDGVDVDTLAKKLQKELPEHMLP</sequence>
<feature type="transmembrane region" description="Helical" evidence="1">
    <location>
        <begin position="88"/>
        <end position="104"/>
    </location>
</feature>
<dbReference type="PANTHER" id="PTHR28029:SF1">
    <property type="entry name" value="PROTEIN ILM1"/>
    <property type="match status" value="1"/>
</dbReference>
<proteinExistence type="predicted"/>
<organism evidence="2">
    <name type="scientific">Cyberlindnera fabianii</name>
    <name type="common">Yeast</name>
    <name type="synonym">Hansenula fabianii</name>
    <dbReference type="NCBI Taxonomy" id="36022"/>
    <lineage>
        <taxon>Eukaryota</taxon>
        <taxon>Fungi</taxon>
        <taxon>Dikarya</taxon>
        <taxon>Ascomycota</taxon>
        <taxon>Saccharomycotina</taxon>
        <taxon>Saccharomycetes</taxon>
        <taxon>Phaffomycetales</taxon>
        <taxon>Phaffomycetaceae</taxon>
        <taxon>Cyberlindnera</taxon>
    </lineage>
</organism>
<keyword evidence="1" id="KW-0812">Transmembrane</keyword>
<feature type="transmembrane region" description="Helical" evidence="1">
    <location>
        <begin position="116"/>
        <end position="133"/>
    </location>
</feature>
<protein>
    <submittedName>
        <fullName evidence="2">CYFA0S23e00650g1_1</fullName>
    </submittedName>
</protein>
<evidence type="ECO:0000313" key="2">
    <source>
        <dbReference type="EMBL" id="CDR46403.1"/>
    </source>
</evidence>